<dbReference type="EMBL" id="LAZR01005029">
    <property type="protein sequence ID" value="KKN03473.1"/>
    <property type="molecule type" value="Genomic_DNA"/>
</dbReference>
<evidence type="ECO:0000313" key="2">
    <source>
        <dbReference type="EMBL" id="KKN03473.1"/>
    </source>
</evidence>
<accession>A0A0F9QE01</accession>
<organism evidence="2">
    <name type="scientific">marine sediment metagenome</name>
    <dbReference type="NCBI Taxonomy" id="412755"/>
    <lineage>
        <taxon>unclassified sequences</taxon>
        <taxon>metagenomes</taxon>
        <taxon>ecological metagenomes</taxon>
    </lineage>
</organism>
<proteinExistence type="predicted"/>
<feature type="region of interest" description="Disordered" evidence="1">
    <location>
        <begin position="387"/>
        <end position="420"/>
    </location>
</feature>
<comment type="caution">
    <text evidence="2">The sequence shown here is derived from an EMBL/GenBank/DDBJ whole genome shotgun (WGS) entry which is preliminary data.</text>
</comment>
<gene>
    <name evidence="2" type="ORF">LCGC14_1107370</name>
</gene>
<evidence type="ECO:0008006" key="3">
    <source>
        <dbReference type="Google" id="ProtNLM"/>
    </source>
</evidence>
<dbReference type="AlphaFoldDB" id="A0A0F9QE01"/>
<sequence>MSKQFNPQTETQRREGLFRFGQDFNLKNLRFRIDRDNLCYFLIYGLPEEAFGDGFDLVKPGTEEVVDWNDKFQEEAKKHHAEGINAVSLEYEGGESLATFMINKGKLKLWAFPIDQYEIQYEEVTGKIKGGKADIKIANVTGETKITFGSEKSVDNHLELDNVYELLTRPIPELKNKGRPLLQPAWDAIIARYMLISHSAYNVARGGSGIKKQTMKESYLNDASTSIDALLSDASKFGSAHDSILNLVDDAGLPILTTTVEPYTGSLPMAEFNREYLIDIMFSIGIPVAVLQGLTPGELVGALVNESSKFDALEDMGSKFNNFWMWFSRRIAAFIGRNEDFDIKWNSRRDLVTQMIEKLEAFKSITGRTPKPDIVAKMIGLKLEEKDLEEKQEIPALGQPTNGEPKDDIDEETLKPDDED</sequence>
<protein>
    <recommendedName>
        <fullName evidence="3">Portal protein</fullName>
    </recommendedName>
</protein>
<evidence type="ECO:0000256" key="1">
    <source>
        <dbReference type="SAM" id="MobiDB-lite"/>
    </source>
</evidence>
<name>A0A0F9QE01_9ZZZZ</name>
<reference evidence="2" key="1">
    <citation type="journal article" date="2015" name="Nature">
        <title>Complex archaea that bridge the gap between prokaryotes and eukaryotes.</title>
        <authorList>
            <person name="Spang A."/>
            <person name="Saw J.H."/>
            <person name="Jorgensen S.L."/>
            <person name="Zaremba-Niedzwiedzka K."/>
            <person name="Martijn J."/>
            <person name="Lind A.E."/>
            <person name="van Eijk R."/>
            <person name="Schleper C."/>
            <person name="Guy L."/>
            <person name="Ettema T.J."/>
        </authorList>
    </citation>
    <scope>NUCLEOTIDE SEQUENCE</scope>
</reference>